<accession>A0AAW6Y6F9</accession>
<evidence type="ECO:0000313" key="2">
    <source>
        <dbReference type="Proteomes" id="UP001236303"/>
    </source>
</evidence>
<evidence type="ECO:0000313" key="1">
    <source>
        <dbReference type="EMBL" id="MDK7241633.1"/>
    </source>
</evidence>
<dbReference type="Proteomes" id="UP001236303">
    <property type="component" value="Unassembled WGS sequence"/>
</dbReference>
<proteinExistence type="predicted"/>
<organism evidence="1 2">
    <name type="scientific">Neisseria subflava</name>
    <dbReference type="NCBI Taxonomy" id="28449"/>
    <lineage>
        <taxon>Bacteria</taxon>
        <taxon>Pseudomonadati</taxon>
        <taxon>Pseudomonadota</taxon>
        <taxon>Betaproteobacteria</taxon>
        <taxon>Neisseriales</taxon>
        <taxon>Neisseriaceae</taxon>
        <taxon>Neisseria</taxon>
    </lineage>
</organism>
<protein>
    <submittedName>
        <fullName evidence="1">Uncharacterized protein</fullName>
    </submittedName>
</protein>
<name>A0AAW6Y6F9_NEISU</name>
<dbReference type="EMBL" id="JASOPA010000001">
    <property type="protein sequence ID" value="MDK7241633.1"/>
    <property type="molecule type" value="Genomic_DNA"/>
</dbReference>
<reference evidence="1" key="1">
    <citation type="submission" date="2023-05" db="EMBL/GenBank/DDBJ databases">
        <title>Cataloging the Phylogenetic Diversity of Human Bladder Bacteria.</title>
        <authorList>
            <person name="Du J."/>
        </authorList>
    </citation>
    <scope>NUCLEOTIDE SEQUENCE</scope>
    <source>
        <strain evidence="1">UMB1050</strain>
    </source>
</reference>
<gene>
    <name evidence="1" type="ORF">QP451_01060</name>
</gene>
<dbReference type="AlphaFoldDB" id="A0AAW6Y6F9"/>
<sequence>MCKNYSQFCSCDEVSFDITKLVFVPYHSGSGNTSKGQKSKFCVSDNEQLILFATMARNKWYMYHEESKKILSFGIYVNNNKINKVGTVDKQGDKGDVCIIEYSSDMNNGIWHGYPSSGKGETIPNSILEEWKKKGYINNKQFARLNEAKGLYL</sequence>
<comment type="caution">
    <text evidence="1">The sequence shown here is derived from an EMBL/GenBank/DDBJ whole genome shotgun (WGS) entry which is preliminary data.</text>
</comment>
<dbReference type="RefSeq" id="WP_285069942.1">
    <property type="nucleotide sequence ID" value="NZ_JASOPA010000001.1"/>
</dbReference>